<dbReference type="AlphaFoldDB" id="A0A125QRB4"/>
<evidence type="ECO:0008006" key="3">
    <source>
        <dbReference type="Google" id="ProtNLM"/>
    </source>
</evidence>
<name>A0A125QRB4_9BACI</name>
<sequence>MKRLCTHCHADMIEDCQVNVQGGMNGLKIIKKLGLFRSVSAKPKASVCPICGYVALYIEDFSEFNK</sequence>
<dbReference type="EMBL" id="LNNH01000039">
    <property type="protein sequence ID" value="KWW15454.1"/>
    <property type="molecule type" value="Genomic_DNA"/>
</dbReference>
<dbReference type="Proteomes" id="UP000064189">
    <property type="component" value="Unassembled WGS sequence"/>
</dbReference>
<proteinExistence type="predicted"/>
<dbReference type="RefSeq" id="WP_061143542.1">
    <property type="nucleotide sequence ID" value="NZ_LNNH01000039.1"/>
</dbReference>
<organism evidence="1 2">
    <name type="scientific">Peribacillus simplex</name>
    <dbReference type="NCBI Taxonomy" id="1478"/>
    <lineage>
        <taxon>Bacteria</taxon>
        <taxon>Bacillati</taxon>
        <taxon>Bacillota</taxon>
        <taxon>Bacilli</taxon>
        <taxon>Bacillales</taxon>
        <taxon>Bacillaceae</taxon>
        <taxon>Peribacillus</taxon>
    </lineage>
</organism>
<evidence type="ECO:0000313" key="2">
    <source>
        <dbReference type="Proteomes" id="UP000064189"/>
    </source>
</evidence>
<keyword evidence="2" id="KW-1185">Reference proteome</keyword>
<gene>
    <name evidence="1" type="ORF">AS888_07935</name>
</gene>
<comment type="caution">
    <text evidence="1">The sequence shown here is derived from an EMBL/GenBank/DDBJ whole genome shotgun (WGS) entry which is preliminary data.</text>
</comment>
<accession>A0A125QRB4</accession>
<protein>
    <recommendedName>
        <fullName evidence="3">Nucleic acid-binding protein</fullName>
    </recommendedName>
</protein>
<reference evidence="1 2" key="1">
    <citation type="submission" date="2015-11" db="EMBL/GenBank/DDBJ databases">
        <title>Genome Sequence of Bacillus simplex strain VanAntwerpen2.</title>
        <authorList>
            <person name="Couger M.B."/>
        </authorList>
    </citation>
    <scope>NUCLEOTIDE SEQUENCE [LARGE SCALE GENOMIC DNA]</scope>
    <source>
        <strain evidence="1 2">VanAntwerpen02</strain>
    </source>
</reference>
<evidence type="ECO:0000313" key="1">
    <source>
        <dbReference type="EMBL" id="KWW15454.1"/>
    </source>
</evidence>